<gene>
    <name evidence="2" type="ORF">CINC_LOCUS4562</name>
</gene>
<evidence type="ECO:0000313" key="2">
    <source>
        <dbReference type="EMBL" id="CAD0202906.1"/>
    </source>
</evidence>
<protein>
    <submittedName>
        <fullName evidence="2">Uncharacterized protein</fullName>
    </submittedName>
</protein>
<feature type="region of interest" description="Disordered" evidence="1">
    <location>
        <begin position="22"/>
        <end position="43"/>
    </location>
</feature>
<sequence>MERLSRLVLCRSVVGRRAAVVTSQQRRRREVASRAEPRAERRRRQRIQINIQILRTEHNNDHKVNIAAGCDPPARAATLTTSSCNTQAET</sequence>
<proteinExistence type="predicted"/>
<dbReference type="EMBL" id="LR824021">
    <property type="protein sequence ID" value="CAD0202906.1"/>
    <property type="molecule type" value="Genomic_DNA"/>
</dbReference>
<feature type="compositionally biased region" description="Basic and acidic residues" evidence="1">
    <location>
        <begin position="30"/>
        <end position="39"/>
    </location>
</feature>
<organism evidence="2 3">
    <name type="scientific">Chrysodeixis includens</name>
    <name type="common">Soybean looper</name>
    <name type="synonym">Pseudoplusia includens</name>
    <dbReference type="NCBI Taxonomy" id="689277"/>
    <lineage>
        <taxon>Eukaryota</taxon>
        <taxon>Metazoa</taxon>
        <taxon>Ecdysozoa</taxon>
        <taxon>Arthropoda</taxon>
        <taxon>Hexapoda</taxon>
        <taxon>Insecta</taxon>
        <taxon>Pterygota</taxon>
        <taxon>Neoptera</taxon>
        <taxon>Endopterygota</taxon>
        <taxon>Lepidoptera</taxon>
        <taxon>Glossata</taxon>
        <taxon>Ditrysia</taxon>
        <taxon>Noctuoidea</taxon>
        <taxon>Noctuidae</taxon>
        <taxon>Plusiinae</taxon>
        <taxon>Chrysodeixis</taxon>
    </lineage>
</organism>
<accession>A0A9N8Q1Y6</accession>
<evidence type="ECO:0000313" key="3">
    <source>
        <dbReference type="Proteomes" id="UP001154114"/>
    </source>
</evidence>
<dbReference type="AlphaFoldDB" id="A0A9N8Q1Y6"/>
<keyword evidence="3" id="KW-1185">Reference proteome</keyword>
<evidence type="ECO:0000256" key="1">
    <source>
        <dbReference type="SAM" id="MobiDB-lite"/>
    </source>
</evidence>
<dbReference type="Proteomes" id="UP001154114">
    <property type="component" value="Chromosome 18"/>
</dbReference>
<reference evidence="2" key="1">
    <citation type="submission" date="2021-12" db="EMBL/GenBank/DDBJ databases">
        <authorList>
            <person name="King R."/>
        </authorList>
    </citation>
    <scope>NUCLEOTIDE SEQUENCE</scope>
</reference>
<name>A0A9N8Q1Y6_CHRIL</name>